<dbReference type="SMART" id="SM00283">
    <property type="entry name" value="MA"/>
    <property type="match status" value="1"/>
</dbReference>
<dbReference type="SUPFAM" id="SSF58104">
    <property type="entry name" value="Methyl-accepting chemotaxis protein (MCP) signaling domain"/>
    <property type="match status" value="1"/>
</dbReference>
<organism evidence="8 9">
    <name type="scientific">Aromatoleum tolulyticum</name>
    <dbReference type="NCBI Taxonomy" id="34027"/>
    <lineage>
        <taxon>Bacteria</taxon>
        <taxon>Pseudomonadati</taxon>
        <taxon>Pseudomonadota</taxon>
        <taxon>Betaproteobacteria</taxon>
        <taxon>Rhodocyclales</taxon>
        <taxon>Rhodocyclaceae</taxon>
        <taxon>Aromatoleum</taxon>
    </lineage>
</organism>
<dbReference type="PANTHER" id="PTHR32089:SF112">
    <property type="entry name" value="LYSOZYME-LIKE PROTEIN-RELATED"/>
    <property type="match status" value="1"/>
</dbReference>
<feature type="transmembrane region" description="Helical" evidence="5">
    <location>
        <begin position="159"/>
        <end position="178"/>
    </location>
</feature>
<feature type="domain" description="Methyl-accepting transducer" evidence="6">
    <location>
        <begin position="239"/>
        <end position="475"/>
    </location>
</feature>
<comment type="similarity">
    <text evidence="3">Belongs to the methyl-accepting chemotaxis (MCP) protein family.</text>
</comment>
<dbReference type="GO" id="GO:0006935">
    <property type="term" value="P:chemotaxis"/>
    <property type="evidence" value="ECO:0007669"/>
    <property type="project" value="InterPro"/>
</dbReference>
<evidence type="ECO:0000313" key="8">
    <source>
        <dbReference type="EMBL" id="SIR12959.1"/>
    </source>
</evidence>
<dbReference type="Gene3D" id="1.10.287.950">
    <property type="entry name" value="Methyl-accepting chemotaxis protein"/>
    <property type="match status" value="1"/>
</dbReference>
<accession>A0A1N6YEL3</accession>
<evidence type="ECO:0000313" key="9">
    <source>
        <dbReference type="Proteomes" id="UP000186819"/>
    </source>
</evidence>
<dbReference type="Proteomes" id="UP000186819">
    <property type="component" value="Unassembled WGS sequence"/>
</dbReference>
<dbReference type="GO" id="GO:0007165">
    <property type="term" value="P:signal transduction"/>
    <property type="evidence" value="ECO:0007669"/>
    <property type="project" value="UniProtKB-KW"/>
</dbReference>
<sequence>MRINLTRKIIAPFALIGLLVLAMIAIMFAFDARRETVAGEERALLATLNGVREIADHVKSGILTHRDSFAIEAARGALAVDDRLAQLGPRGQALRDPVRDYFAGVVAINSVYLENRNEEGARRLDQLREQSRSIDALVSAQLADVEVEKNRIGSLARTFQIVVVVAVLIALTLMYWMVTRTVIAPIADMRKLIRGIAQGEADLTARLRVSTGDEIGDIAEAFNTMMGKLQDIMRFVRDASRQVAGSAESLASTMSQTAQATMRQSESAAATSAAVQEVTVSITQVADHTADAENLAAGANAEARQGQITAEQAARQIQSTADAVGRAARHVNALSERSEQIRSIVAVIREIADQTNLLALNAAIEAARAGEQGRGFAVVADEVRKLAERTTVATKEIAEMIDAIGTDVGNAVAVIRESNEQESEEVAAAEALRDVLARIGEAVDRTTQRVRDIASAAREQALAAESMAQNVESIASMSEEISAAAGGSSESANSMRELASSLYEQVGRFRV</sequence>
<keyword evidence="5" id="KW-0812">Transmembrane</keyword>
<evidence type="ECO:0000256" key="1">
    <source>
        <dbReference type="ARBA" id="ARBA00004370"/>
    </source>
</evidence>
<dbReference type="Pfam" id="PF00672">
    <property type="entry name" value="HAMP"/>
    <property type="match status" value="1"/>
</dbReference>
<gene>
    <name evidence="8" type="ORF">SAMN05421829_11049</name>
</gene>
<keyword evidence="5" id="KW-1133">Transmembrane helix</keyword>
<reference evidence="9" key="1">
    <citation type="submission" date="2017-01" db="EMBL/GenBank/DDBJ databases">
        <authorList>
            <person name="Varghese N."/>
            <person name="Submissions S."/>
        </authorList>
    </citation>
    <scope>NUCLEOTIDE SEQUENCE [LARGE SCALE GENOMIC DNA]</scope>
    <source>
        <strain evidence="9">ATCC 51758</strain>
    </source>
</reference>
<keyword evidence="9" id="KW-1185">Reference proteome</keyword>
<evidence type="ECO:0000256" key="5">
    <source>
        <dbReference type="SAM" id="Phobius"/>
    </source>
</evidence>
<dbReference type="InterPro" id="IPR003660">
    <property type="entry name" value="HAMP_dom"/>
</dbReference>
<dbReference type="FunFam" id="1.10.287.950:FF:000001">
    <property type="entry name" value="Methyl-accepting chemotaxis sensory transducer"/>
    <property type="match status" value="1"/>
</dbReference>
<evidence type="ECO:0000256" key="2">
    <source>
        <dbReference type="ARBA" id="ARBA00023224"/>
    </source>
</evidence>
<dbReference type="OrthoDB" id="8576332at2"/>
<evidence type="ECO:0000256" key="4">
    <source>
        <dbReference type="PROSITE-ProRule" id="PRU00284"/>
    </source>
</evidence>
<protein>
    <submittedName>
        <fullName evidence="8">Methyl-accepting chemotaxis protein</fullName>
    </submittedName>
</protein>
<evidence type="ECO:0000259" key="7">
    <source>
        <dbReference type="PROSITE" id="PS50885"/>
    </source>
</evidence>
<dbReference type="PROSITE" id="PS50111">
    <property type="entry name" value="CHEMOTAXIS_TRANSDUC_2"/>
    <property type="match status" value="1"/>
</dbReference>
<dbReference type="AlphaFoldDB" id="A0A1N6YEL3"/>
<keyword evidence="2 4" id="KW-0807">Transducer</keyword>
<dbReference type="InterPro" id="IPR004089">
    <property type="entry name" value="MCPsignal_dom"/>
</dbReference>
<proteinExistence type="inferred from homology"/>
<dbReference type="GO" id="GO:0016020">
    <property type="term" value="C:membrane"/>
    <property type="evidence" value="ECO:0007669"/>
    <property type="project" value="UniProtKB-SubCell"/>
</dbReference>
<dbReference type="Pfam" id="PF00015">
    <property type="entry name" value="MCPsignal"/>
    <property type="match status" value="1"/>
</dbReference>
<dbReference type="InterPro" id="IPR004090">
    <property type="entry name" value="Chemotax_Me-accpt_rcpt"/>
</dbReference>
<feature type="transmembrane region" description="Helical" evidence="5">
    <location>
        <begin position="12"/>
        <end position="30"/>
    </location>
</feature>
<dbReference type="PROSITE" id="PS50885">
    <property type="entry name" value="HAMP"/>
    <property type="match status" value="1"/>
</dbReference>
<evidence type="ECO:0000256" key="3">
    <source>
        <dbReference type="ARBA" id="ARBA00029447"/>
    </source>
</evidence>
<dbReference type="PANTHER" id="PTHR32089">
    <property type="entry name" value="METHYL-ACCEPTING CHEMOTAXIS PROTEIN MCPB"/>
    <property type="match status" value="1"/>
</dbReference>
<dbReference type="STRING" id="34027.SAMN05421829_11049"/>
<dbReference type="RefSeq" id="WP_076602997.1">
    <property type="nucleotide sequence ID" value="NZ_FTMD01000010.1"/>
</dbReference>
<evidence type="ECO:0000259" key="6">
    <source>
        <dbReference type="PROSITE" id="PS50111"/>
    </source>
</evidence>
<comment type="subcellular location">
    <subcellularLocation>
        <location evidence="1">Membrane</location>
    </subcellularLocation>
</comment>
<dbReference type="CDD" id="cd06225">
    <property type="entry name" value="HAMP"/>
    <property type="match status" value="1"/>
</dbReference>
<name>A0A1N6YEL3_9RHOO</name>
<feature type="domain" description="HAMP" evidence="7">
    <location>
        <begin position="180"/>
        <end position="234"/>
    </location>
</feature>
<dbReference type="SMART" id="SM00304">
    <property type="entry name" value="HAMP"/>
    <property type="match status" value="1"/>
</dbReference>
<dbReference type="CDD" id="cd11386">
    <property type="entry name" value="MCP_signal"/>
    <property type="match status" value="1"/>
</dbReference>
<keyword evidence="5" id="KW-0472">Membrane</keyword>
<dbReference type="GO" id="GO:0004888">
    <property type="term" value="F:transmembrane signaling receptor activity"/>
    <property type="evidence" value="ECO:0007669"/>
    <property type="project" value="InterPro"/>
</dbReference>
<dbReference type="PRINTS" id="PR00260">
    <property type="entry name" value="CHEMTRNSDUCR"/>
</dbReference>
<dbReference type="EMBL" id="FTMD01000010">
    <property type="protein sequence ID" value="SIR12959.1"/>
    <property type="molecule type" value="Genomic_DNA"/>
</dbReference>